<evidence type="ECO:0000313" key="7">
    <source>
        <dbReference type="Proteomes" id="UP000001932"/>
    </source>
</evidence>
<dbReference type="EMBL" id="AP008232">
    <property type="protein sequence ID" value="BAE74441.1"/>
    <property type="molecule type" value="Genomic_DNA"/>
</dbReference>
<keyword evidence="7" id="KW-1185">Reference proteome</keyword>
<dbReference type="InterPro" id="IPR014883">
    <property type="entry name" value="VRR_NUC"/>
</dbReference>
<dbReference type="GO" id="GO:0016788">
    <property type="term" value="F:hydrolase activity, acting on ester bonds"/>
    <property type="evidence" value="ECO:0007669"/>
    <property type="project" value="InterPro"/>
</dbReference>
<evidence type="ECO:0000256" key="1">
    <source>
        <dbReference type="ARBA" id="ARBA00001946"/>
    </source>
</evidence>
<dbReference type="HOGENOM" id="CLU_2275588_0_0_6"/>
<dbReference type="InterPro" id="IPR011856">
    <property type="entry name" value="tRNA_endonuc-like_dom_sf"/>
</dbReference>
<evidence type="ECO:0000313" key="6">
    <source>
        <dbReference type="EMBL" id="BAE74441.1"/>
    </source>
</evidence>
<dbReference type="Proteomes" id="UP000001932">
    <property type="component" value="Chromosome"/>
</dbReference>
<dbReference type="SMART" id="SM00990">
    <property type="entry name" value="VRR_NUC"/>
    <property type="match status" value="1"/>
</dbReference>
<protein>
    <submittedName>
        <fullName evidence="6">Hypothetical phage protein</fullName>
    </submittedName>
</protein>
<dbReference type="Pfam" id="PF08774">
    <property type="entry name" value="VRR_NUC"/>
    <property type="match status" value="1"/>
</dbReference>
<dbReference type="AlphaFoldDB" id="Q2NTT4"/>
<evidence type="ECO:0000256" key="4">
    <source>
        <dbReference type="SAM" id="MobiDB-lite"/>
    </source>
</evidence>
<evidence type="ECO:0000259" key="5">
    <source>
        <dbReference type="SMART" id="SM00990"/>
    </source>
</evidence>
<dbReference type="OrthoDB" id="6706702at2"/>
<feature type="domain" description="VRR-NUC" evidence="5">
    <location>
        <begin position="1"/>
        <end position="90"/>
    </location>
</feature>
<dbReference type="GO" id="GO:0004518">
    <property type="term" value="F:nuclease activity"/>
    <property type="evidence" value="ECO:0007669"/>
    <property type="project" value="UniProtKB-KW"/>
</dbReference>
<evidence type="ECO:0000256" key="3">
    <source>
        <dbReference type="ARBA" id="ARBA00022801"/>
    </source>
</evidence>
<gene>
    <name evidence="6" type="ordered locus">SG1166</name>
</gene>
<organism evidence="6 7">
    <name type="scientific">Sodalis glossinidius (strain morsitans)</name>
    <dbReference type="NCBI Taxonomy" id="343509"/>
    <lineage>
        <taxon>Bacteria</taxon>
        <taxon>Pseudomonadati</taxon>
        <taxon>Pseudomonadota</taxon>
        <taxon>Gammaproteobacteria</taxon>
        <taxon>Enterobacterales</taxon>
        <taxon>Bruguierivoracaceae</taxon>
        <taxon>Sodalis</taxon>
    </lineage>
</organism>
<accession>Q2NTT4</accession>
<reference evidence="6 7" key="1">
    <citation type="journal article" date="2006" name="Genome Res.">
        <title>Massive genome erosion and functional adaptations provide insights into the symbiotic lifestyle of Sodalis glossinidius in the tsetse host.</title>
        <authorList>
            <person name="Toh H."/>
            <person name="Weiss B.L."/>
            <person name="Perkin S.A.H."/>
            <person name="Yamashita A."/>
            <person name="Oshima K."/>
            <person name="Hattori M."/>
            <person name="Aksoy S."/>
        </authorList>
    </citation>
    <scope>NUCLEOTIDE SEQUENCE [LARGE SCALE GENOMIC DNA]</scope>
    <source>
        <strain evidence="7">morsitans</strain>
    </source>
</reference>
<dbReference type="KEGG" id="sgl:SG1166"/>
<keyword evidence="3" id="KW-0378">Hydrolase</keyword>
<sequence length="102" mass="11552">MTGRHKHVLPKRKSHRATAYPRGKSHRRHRLQVCIAEQAGVPDRLVVLPGGRVLFVECKAPGQKARPSQRREHDRLRALGGEVIVLDDRTVVGLTTEQPQQR</sequence>
<feature type="compositionally biased region" description="Basic residues" evidence="4">
    <location>
        <begin position="1"/>
        <end position="16"/>
    </location>
</feature>
<feature type="region of interest" description="Disordered" evidence="4">
    <location>
        <begin position="1"/>
        <end position="27"/>
    </location>
</feature>
<dbReference type="GO" id="GO:0003676">
    <property type="term" value="F:nucleic acid binding"/>
    <property type="evidence" value="ECO:0007669"/>
    <property type="project" value="InterPro"/>
</dbReference>
<comment type="cofactor">
    <cofactor evidence="1">
        <name>Mg(2+)</name>
        <dbReference type="ChEBI" id="CHEBI:18420"/>
    </cofactor>
</comment>
<dbReference type="Gene3D" id="3.40.1350.10">
    <property type="match status" value="1"/>
</dbReference>
<evidence type="ECO:0000256" key="2">
    <source>
        <dbReference type="ARBA" id="ARBA00022722"/>
    </source>
</evidence>
<proteinExistence type="predicted"/>
<dbReference type="eggNOG" id="ENOG5032FW1">
    <property type="taxonomic scope" value="Bacteria"/>
</dbReference>
<dbReference type="STRING" id="343509.SG1166"/>
<keyword evidence="2" id="KW-0540">Nuclease</keyword>
<name>Q2NTT4_SODGM</name>